<comment type="caution">
    <text evidence="2">The sequence shown here is derived from an EMBL/GenBank/DDBJ whole genome shotgun (WGS) entry which is preliminary data.</text>
</comment>
<sequence length="430" mass="46030">MHPALSLCARVEYGTAVSTDLSDREYDIVCWGATGFTGALVVEYLIEHHGLSGLRLALAGRDRDKLEALRRRMCEIDPAAAKLPLLIGDSLDRPSLDAIAVRTKVVCTTVGPYAKYGEQLVAACVAAGTHYCDLTGEAQFIRRMIDRHHEAARESGARIVNCCGFDSIPSDMGTYMMHRAFEQRGGQVRRVRMFVGETKGGASGGTIASALNIADEIKRDRSVLQVLSDPYSLYPTGEPAGQDGRDQAGVRKDKDLGMWTAPFVMAAINAKVVRRSNALLDFAYGRDFRYAESASTGAGAKGLIGAAVVTAVMTAAIPALAFGPTRRLLAKKLPKPGEGPSREAREAGFFVARLIADGVDASGDPMQLRGRVEGVNDPGYGETSKMLGESALSLAFDPLDSPGGLRTPASTMGDRLLERLRAAGMTFRVE</sequence>
<dbReference type="Pfam" id="PF03435">
    <property type="entry name" value="Sacchrp_dh_NADP"/>
    <property type="match status" value="1"/>
</dbReference>
<reference evidence="2 3" key="1">
    <citation type="submission" date="2014-12" db="EMBL/GenBank/DDBJ databases">
        <title>Genome assembly of Enhygromyxa salina DSM 15201.</title>
        <authorList>
            <person name="Sharma G."/>
            <person name="Subramanian S."/>
        </authorList>
    </citation>
    <scope>NUCLEOTIDE SEQUENCE [LARGE SCALE GENOMIC DNA]</scope>
    <source>
        <strain evidence="2 3">DSM 15201</strain>
    </source>
</reference>
<organism evidence="2 3">
    <name type="scientific">Enhygromyxa salina</name>
    <dbReference type="NCBI Taxonomy" id="215803"/>
    <lineage>
        <taxon>Bacteria</taxon>
        <taxon>Pseudomonadati</taxon>
        <taxon>Myxococcota</taxon>
        <taxon>Polyangia</taxon>
        <taxon>Nannocystales</taxon>
        <taxon>Nannocystaceae</taxon>
        <taxon>Enhygromyxa</taxon>
    </lineage>
</organism>
<feature type="domain" description="Saccharopine dehydrogenase NADP binding" evidence="1">
    <location>
        <begin position="28"/>
        <end position="160"/>
    </location>
</feature>
<proteinExistence type="predicted"/>
<gene>
    <name evidence="2" type="ORF">DB30_01757</name>
</gene>
<dbReference type="PANTHER" id="PTHR12286:SF5">
    <property type="entry name" value="SACCHAROPINE DEHYDROGENASE-LIKE OXIDOREDUCTASE"/>
    <property type="match status" value="1"/>
</dbReference>
<dbReference type="Proteomes" id="UP000031599">
    <property type="component" value="Unassembled WGS sequence"/>
</dbReference>
<name>A0A0C2CRH5_9BACT</name>
<dbReference type="InterPro" id="IPR051276">
    <property type="entry name" value="Saccharopine_DH-like_oxidrdct"/>
</dbReference>
<accession>A0A0C2CRH5</accession>
<dbReference type="GO" id="GO:0005886">
    <property type="term" value="C:plasma membrane"/>
    <property type="evidence" value="ECO:0007669"/>
    <property type="project" value="TreeGrafter"/>
</dbReference>
<dbReference type="AlphaFoldDB" id="A0A0C2CRH5"/>
<dbReference type="GO" id="GO:0009247">
    <property type="term" value="P:glycolipid biosynthetic process"/>
    <property type="evidence" value="ECO:0007669"/>
    <property type="project" value="TreeGrafter"/>
</dbReference>
<protein>
    <submittedName>
        <fullName evidence="2">Putative membrane protein</fullName>
    </submittedName>
</protein>
<dbReference type="PANTHER" id="PTHR12286">
    <property type="entry name" value="SACCHAROPINE DEHYDROGENASE-LIKE OXIDOREDUCTASE"/>
    <property type="match status" value="1"/>
</dbReference>
<dbReference type="InterPro" id="IPR005097">
    <property type="entry name" value="Sacchrp_dh_NADP-bd"/>
</dbReference>
<dbReference type="Gene3D" id="3.40.50.720">
    <property type="entry name" value="NAD(P)-binding Rossmann-like Domain"/>
    <property type="match status" value="1"/>
</dbReference>
<evidence type="ECO:0000313" key="2">
    <source>
        <dbReference type="EMBL" id="KIG12250.1"/>
    </source>
</evidence>
<evidence type="ECO:0000259" key="1">
    <source>
        <dbReference type="Pfam" id="PF03435"/>
    </source>
</evidence>
<dbReference type="EMBL" id="JMCC02000141">
    <property type="protein sequence ID" value="KIG12250.1"/>
    <property type="molecule type" value="Genomic_DNA"/>
</dbReference>
<dbReference type="InterPro" id="IPR036291">
    <property type="entry name" value="NAD(P)-bd_dom_sf"/>
</dbReference>
<dbReference type="SUPFAM" id="SSF51735">
    <property type="entry name" value="NAD(P)-binding Rossmann-fold domains"/>
    <property type="match status" value="1"/>
</dbReference>
<evidence type="ECO:0000313" key="3">
    <source>
        <dbReference type="Proteomes" id="UP000031599"/>
    </source>
</evidence>